<accession>L9W3D3</accession>
<protein>
    <submittedName>
        <fullName evidence="1">Uncharacterized protein</fullName>
    </submittedName>
</protein>
<gene>
    <name evidence="1" type="ORF">C496_05927</name>
</gene>
<dbReference type="AlphaFoldDB" id="L9W3D3"/>
<evidence type="ECO:0000313" key="2">
    <source>
        <dbReference type="Proteomes" id="UP000011599"/>
    </source>
</evidence>
<evidence type="ECO:0000313" key="1">
    <source>
        <dbReference type="EMBL" id="ELY42848.1"/>
    </source>
</evidence>
<comment type="caution">
    <text evidence="1">The sequence shown here is derived from an EMBL/GenBank/DDBJ whole genome shotgun (WGS) entry which is preliminary data.</text>
</comment>
<reference evidence="1 2" key="1">
    <citation type="journal article" date="2014" name="PLoS Genet.">
        <title>Phylogenetically driven sequencing of extremely halophilic archaea reveals strategies for static and dynamic osmo-response.</title>
        <authorList>
            <person name="Becker E.A."/>
            <person name="Seitzer P.M."/>
            <person name="Tritt A."/>
            <person name="Larsen D."/>
            <person name="Krusor M."/>
            <person name="Yao A.I."/>
            <person name="Wu D."/>
            <person name="Madern D."/>
            <person name="Eisen J.A."/>
            <person name="Darling A.E."/>
            <person name="Facciotti M.T."/>
        </authorList>
    </citation>
    <scope>NUCLEOTIDE SEQUENCE [LARGE SCALE GENOMIC DNA]</scope>
    <source>
        <strain evidence="1 2">GA33</strain>
    </source>
</reference>
<proteinExistence type="predicted"/>
<dbReference type="Proteomes" id="UP000011599">
    <property type="component" value="Unassembled WGS sequence"/>
</dbReference>
<dbReference type="EMBL" id="AOHW01000022">
    <property type="protein sequence ID" value="ELY42848.1"/>
    <property type="molecule type" value="Genomic_DNA"/>
</dbReference>
<sequence>MDSWSNSIPVLGSALFNTRSNASTPGFEGCVGHSTAHRRIPLESGRHDITFGAWTDSPKVLLLIAVLGFTNDGCRRFRLEKRISRLGSVA</sequence>
<keyword evidence="2" id="KW-1185">Reference proteome</keyword>
<name>L9W3D3_9EURY</name>
<organism evidence="1 2">
    <name type="scientific">Natronorubrum tibetense GA33</name>
    <dbReference type="NCBI Taxonomy" id="1114856"/>
    <lineage>
        <taxon>Archaea</taxon>
        <taxon>Methanobacteriati</taxon>
        <taxon>Methanobacteriota</taxon>
        <taxon>Stenosarchaea group</taxon>
        <taxon>Halobacteria</taxon>
        <taxon>Halobacteriales</taxon>
        <taxon>Natrialbaceae</taxon>
        <taxon>Natronorubrum</taxon>
    </lineage>
</organism>